<sequence length="215" mass="23281">MPTTDAAPAAGEASDEELVGRARSGDEAALEELLLRHRVLVRARTRAHFLVGADRDDLAQEAMIGLYLAVRAFDPDCGSSFRAFADVCVSRQVVSAIRTATRRKHGPLNDYVSLQGPAPAAGEGERTLADVLPAPAAADPAEQLVCAEAVDALRGHVDRSLSDLEVEVLRLHVDGVGYREIAQRLHRGARSIDNALQRVRRKVADHLVERELELA</sequence>
<evidence type="ECO:0000256" key="6">
    <source>
        <dbReference type="SAM" id="MobiDB-lite"/>
    </source>
</evidence>
<dbReference type="NCBIfam" id="NF006148">
    <property type="entry name" value="PRK08295.1-5"/>
    <property type="match status" value="1"/>
</dbReference>
<keyword evidence="5" id="KW-0804">Transcription</keyword>
<dbReference type="Proteomes" id="UP001501771">
    <property type="component" value="Unassembled WGS sequence"/>
</dbReference>
<evidence type="ECO:0000259" key="7">
    <source>
        <dbReference type="PROSITE" id="PS00622"/>
    </source>
</evidence>
<dbReference type="Gene3D" id="1.10.10.10">
    <property type="entry name" value="Winged helix-like DNA-binding domain superfamily/Winged helix DNA-binding domain"/>
    <property type="match status" value="1"/>
</dbReference>
<comment type="caution">
    <text evidence="8">The sequence shown here is derived from an EMBL/GenBank/DDBJ whole genome shotgun (WGS) entry which is preliminary data.</text>
</comment>
<dbReference type="Pfam" id="PF08281">
    <property type="entry name" value="Sigma70_r4_2"/>
    <property type="match status" value="1"/>
</dbReference>
<dbReference type="InterPro" id="IPR016371">
    <property type="entry name" value="RNA_pol_sigma-H_factor"/>
</dbReference>
<dbReference type="PANTHER" id="PTHR30385">
    <property type="entry name" value="SIGMA FACTOR F FLAGELLAR"/>
    <property type="match status" value="1"/>
</dbReference>
<dbReference type="InterPro" id="IPR036388">
    <property type="entry name" value="WH-like_DNA-bd_sf"/>
</dbReference>
<gene>
    <name evidence="8" type="primary">sigH</name>
    <name evidence="8" type="ORF">GCM10009844_21350</name>
</gene>
<evidence type="ECO:0000256" key="2">
    <source>
        <dbReference type="ARBA" id="ARBA00023015"/>
    </source>
</evidence>
<keyword evidence="9" id="KW-1185">Reference proteome</keyword>
<accession>A0ABP5LIU8</accession>
<evidence type="ECO:0000313" key="8">
    <source>
        <dbReference type="EMBL" id="GAA2145958.1"/>
    </source>
</evidence>
<feature type="domain" description="HTH luxR-type" evidence="7">
    <location>
        <begin position="175"/>
        <end position="202"/>
    </location>
</feature>
<dbReference type="InterPro" id="IPR007627">
    <property type="entry name" value="RNA_pol_sigma70_r2"/>
</dbReference>
<dbReference type="EMBL" id="BAAAQR010000005">
    <property type="protein sequence ID" value="GAA2145958.1"/>
    <property type="molecule type" value="Genomic_DNA"/>
</dbReference>
<evidence type="ECO:0000256" key="5">
    <source>
        <dbReference type="ARBA" id="ARBA00023163"/>
    </source>
</evidence>
<dbReference type="InterPro" id="IPR013324">
    <property type="entry name" value="RNA_pol_sigma_r3/r4-like"/>
</dbReference>
<dbReference type="RefSeq" id="WP_344151294.1">
    <property type="nucleotide sequence ID" value="NZ_BAAAQR010000005.1"/>
</dbReference>
<evidence type="ECO:0000256" key="4">
    <source>
        <dbReference type="ARBA" id="ARBA00023125"/>
    </source>
</evidence>
<comment type="similarity">
    <text evidence="1">Belongs to the sigma-70 factor family. ECF subfamily.</text>
</comment>
<dbReference type="Gene3D" id="1.10.1740.10">
    <property type="match status" value="1"/>
</dbReference>
<dbReference type="Pfam" id="PF04542">
    <property type="entry name" value="Sigma70_r2"/>
    <property type="match status" value="1"/>
</dbReference>
<organism evidence="8 9">
    <name type="scientific">Nocardioides koreensis</name>
    <dbReference type="NCBI Taxonomy" id="433651"/>
    <lineage>
        <taxon>Bacteria</taxon>
        <taxon>Bacillati</taxon>
        <taxon>Actinomycetota</taxon>
        <taxon>Actinomycetes</taxon>
        <taxon>Propionibacteriales</taxon>
        <taxon>Nocardioidaceae</taxon>
        <taxon>Nocardioides</taxon>
    </lineage>
</organism>
<reference evidence="9" key="1">
    <citation type="journal article" date="2019" name="Int. J. Syst. Evol. Microbiol.">
        <title>The Global Catalogue of Microorganisms (GCM) 10K type strain sequencing project: providing services to taxonomists for standard genome sequencing and annotation.</title>
        <authorList>
            <consortium name="The Broad Institute Genomics Platform"/>
            <consortium name="The Broad Institute Genome Sequencing Center for Infectious Disease"/>
            <person name="Wu L."/>
            <person name="Ma J."/>
        </authorList>
    </citation>
    <scope>NUCLEOTIDE SEQUENCE [LARGE SCALE GENOMIC DNA]</scope>
    <source>
        <strain evidence="9">JCM 16022</strain>
    </source>
</reference>
<dbReference type="PIRSF" id="PIRSF002939">
    <property type="entry name" value="RNA_polymerase_sigma-H_factor"/>
    <property type="match status" value="1"/>
</dbReference>
<evidence type="ECO:0000256" key="1">
    <source>
        <dbReference type="ARBA" id="ARBA00010641"/>
    </source>
</evidence>
<feature type="region of interest" description="Disordered" evidence="6">
    <location>
        <begin position="1"/>
        <end position="21"/>
    </location>
</feature>
<dbReference type="PANTHER" id="PTHR30385:SF1">
    <property type="entry name" value="RNA POLYMERASE SIGMA-H FACTOR"/>
    <property type="match status" value="1"/>
</dbReference>
<protein>
    <submittedName>
        <fullName evidence="8">RNA polymerase sporulation sigma factor SigH</fullName>
    </submittedName>
</protein>
<evidence type="ECO:0000313" key="9">
    <source>
        <dbReference type="Proteomes" id="UP001501771"/>
    </source>
</evidence>
<keyword evidence="2" id="KW-0805">Transcription regulation</keyword>
<dbReference type="InterPro" id="IPR000792">
    <property type="entry name" value="Tscrpt_reg_LuxR_C"/>
</dbReference>
<dbReference type="NCBIfam" id="TIGR02937">
    <property type="entry name" value="sigma70-ECF"/>
    <property type="match status" value="1"/>
</dbReference>
<dbReference type="InterPro" id="IPR013249">
    <property type="entry name" value="RNA_pol_sigma70_r4_t2"/>
</dbReference>
<dbReference type="SUPFAM" id="SSF88659">
    <property type="entry name" value="Sigma3 and sigma4 domains of RNA polymerase sigma factors"/>
    <property type="match status" value="1"/>
</dbReference>
<dbReference type="InterPro" id="IPR014284">
    <property type="entry name" value="RNA_pol_sigma-70_dom"/>
</dbReference>
<evidence type="ECO:0000256" key="3">
    <source>
        <dbReference type="ARBA" id="ARBA00023082"/>
    </source>
</evidence>
<dbReference type="NCBIfam" id="NF006145">
    <property type="entry name" value="PRK08295.1-2"/>
    <property type="match status" value="1"/>
</dbReference>
<keyword evidence="3" id="KW-0731">Sigma factor</keyword>
<proteinExistence type="inferred from homology"/>
<dbReference type="InterPro" id="IPR013325">
    <property type="entry name" value="RNA_pol_sigma_r2"/>
</dbReference>
<name>A0ABP5LIU8_9ACTN</name>
<dbReference type="SUPFAM" id="SSF88946">
    <property type="entry name" value="Sigma2 domain of RNA polymerase sigma factors"/>
    <property type="match status" value="1"/>
</dbReference>
<keyword evidence="4" id="KW-0238">DNA-binding</keyword>
<dbReference type="PROSITE" id="PS00622">
    <property type="entry name" value="HTH_LUXR_1"/>
    <property type="match status" value="1"/>
</dbReference>